<dbReference type="InterPro" id="IPR016181">
    <property type="entry name" value="Acyl_CoA_acyltransferase"/>
</dbReference>
<keyword evidence="3" id="KW-1185">Reference proteome</keyword>
<dbReference type="PANTHER" id="PTHR43441:SF10">
    <property type="entry name" value="ACETYLTRANSFERASE"/>
    <property type="match status" value="1"/>
</dbReference>
<dbReference type="SUPFAM" id="SSF55729">
    <property type="entry name" value="Acyl-CoA N-acyltransferases (Nat)"/>
    <property type="match status" value="1"/>
</dbReference>
<comment type="caution">
    <text evidence="2">The sequence shown here is derived from an EMBL/GenBank/DDBJ whole genome shotgun (WGS) entry which is preliminary data.</text>
</comment>
<feature type="domain" description="N-acetyltransferase" evidence="1">
    <location>
        <begin position="20"/>
        <end position="179"/>
    </location>
</feature>
<dbReference type="Pfam" id="PF13302">
    <property type="entry name" value="Acetyltransf_3"/>
    <property type="match status" value="1"/>
</dbReference>
<dbReference type="InterPro" id="IPR000182">
    <property type="entry name" value="GNAT_dom"/>
</dbReference>
<name>A0A931DK21_9ACTN</name>
<dbReference type="GO" id="GO:0005737">
    <property type="term" value="C:cytoplasm"/>
    <property type="evidence" value="ECO:0007669"/>
    <property type="project" value="TreeGrafter"/>
</dbReference>
<evidence type="ECO:0000313" key="3">
    <source>
        <dbReference type="Proteomes" id="UP000614047"/>
    </source>
</evidence>
<sequence>MEPTPQEQDPERLRLTGHGLVLRPWTGTDLAAMVEIFDDPDIAYRTPFASPFDVAAARTHLRNARTGLAEGRSLRLAITVDGDRALGEVLLNVTTATIGYCVGAAYRGRRLAVRAVEVMTDHAHRGLGLPRVHLEIEPGNRPSEGVARAAGFRLSGKAPERVTDKGREFTVLTWTHDAPSPVNE</sequence>
<dbReference type="Proteomes" id="UP000614047">
    <property type="component" value="Unassembled WGS sequence"/>
</dbReference>
<organism evidence="2 3">
    <name type="scientific">Actinomadura viridis</name>
    <dbReference type="NCBI Taxonomy" id="58110"/>
    <lineage>
        <taxon>Bacteria</taxon>
        <taxon>Bacillati</taxon>
        <taxon>Actinomycetota</taxon>
        <taxon>Actinomycetes</taxon>
        <taxon>Streptosporangiales</taxon>
        <taxon>Thermomonosporaceae</taxon>
        <taxon>Actinomadura</taxon>
    </lineage>
</organism>
<dbReference type="AlphaFoldDB" id="A0A931DK21"/>
<dbReference type="InterPro" id="IPR051908">
    <property type="entry name" value="Ribosomal_N-acetyltransferase"/>
</dbReference>
<accession>A0A931DK21</accession>
<dbReference type="RefSeq" id="WP_197011635.1">
    <property type="nucleotide sequence ID" value="NZ_BAABES010000026.1"/>
</dbReference>
<dbReference type="Gene3D" id="3.40.630.30">
    <property type="match status" value="1"/>
</dbReference>
<dbReference type="PROSITE" id="PS51186">
    <property type="entry name" value="GNAT"/>
    <property type="match status" value="1"/>
</dbReference>
<dbReference type="PANTHER" id="PTHR43441">
    <property type="entry name" value="RIBOSOMAL-PROTEIN-SERINE ACETYLTRANSFERASE"/>
    <property type="match status" value="1"/>
</dbReference>
<dbReference type="GO" id="GO:1990189">
    <property type="term" value="F:protein N-terminal-serine acetyltransferase activity"/>
    <property type="evidence" value="ECO:0007669"/>
    <property type="project" value="TreeGrafter"/>
</dbReference>
<evidence type="ECO:0000313" key="2">
    <source>
        <dbReference type="EMBL" id="MBG6088976.1"/>
    </source>
</evidence>
<evidence type="ECO:0000259" key="1">
    <source>
        <dbReference type="PROSITE" id="PS51186"/>
    </source>
</evidence>
<protein>
    <submittedName>
        <fullName evidence="2">RimJ/RimL family protein N-acetyltransferase</fullName>
    </submittedName>
</protein>
<proteinExistence type="predicted"/>
<reference evidence="2" key="1">
    <citation type="submission" date="2020-11" db="EMBL/GenBank/DDBJ databases">
        <title>Sequencing the genomes of 1000 actinobacteria strains.</title>
        <authorList>
            <person name="Klenk H.-P."/>
        </authorList>
    </citation>
    <scope>NUCLEOTIDE SEQUENCE</scope>
    <source>
        <strain evidence="2">DSM 43175</strain>
    </source>
</reference>
<gene>
    <name evidence="2" type="ORF">IW256_003089</name>
</gene>
<dbReference type="EMBL" id="JADOUA010000001">
    <property type="protein sequence ID" value="MBG6088976.1"/>
    <property type="molecule type" value="Genomic_DNA"/>
</dbReference>
<dbReference type="GO" id="GO:0008999">
    <property type="term" value="F:protein-N-terminal-alanine acetyltransferase activity"/>
    <property type="evidence" value="ECO:0007669"/>
    <property type="project" value="TreeGrafter"/>
</dbReference>